<sequence length="43" mass="5085">MRIFTSFRASMTSNMDTQKCKKSKAIIVAVVFHEDELWRAFEM</sequence>
<comment type="caution">
    <text evidence="1">The sequence shown here is derived from an EMBL/GenBank/DDBJ whole genome shotgun (WGS) entry which is preliminary data.</text>
</comment>
<organism evidence="1 2">
    <name type="scientific">Phytophthora cactorum</name>
    <dbReference type="NCBI Taxonomy" id="29920"/>
    <lineage>
        <taxon>Eukaryota</taxon>
        <taxon>Sar</taxon>
        <taxon>Stramenopiles</taxon>
        <taxon>Oomycota</taxon>
        <taxon>Peronosporomycetes</taxon>
        <taxon>Peronosporales</taxon>
        <taxon>Peronosporaceae</taxon>
        <taxon>Phytophthora</taxon>
    </lineage>
</organism>
<accession>A0A8T1IFC6</accession>
<dbReference type="EMBL" id="RCMV01000127">
    <property type="protein sequence ID" value="KAG3223985.1"/>
    <property type="molecule type" value="Genomic_DNA"/>
</dbReference>
<evidence type="ECO:0000313" key="2">
    <source>
        <dbReference type="Proteomes" id="UP000760860"/>
    </source>
</evidence>
<name>A0A8T1IFC6_9STRA</name>
<gene>
    <name evidence="1" type="ORF">PC129_g5357</name>
</gene>
<protein>
    <submittedName>
        <fullName evidence="1">Uncharacterized protein</fullName>
    </submittedName>
</protein>
<proteinExistence type="predicted"/>
<dbReference type="AlphaFoldDB" id="A0A8T1IFC6"/>
<evidence type="ECO:0000313" key="1">
    <source>
        <dbReference type="EMBL" id="KAG3223985.1"/>
    </source>
</evidence>
<reference evidence="1" key="1">
    <citation type="submission" date="2018-05" db="EMBL/GenBank/DDBJ databases">
        <title>Effector identification in a new, highly contiguous assembly of the strawberry crown rot pathogen Phytophthora cactorum.</title>
        <authorList>
            <person name="Armitage A.D."/>
            <person name="Nellist C.F."/>
            <person name="Bates H."/>
            <person name="Vickerstaff R.J."/>
            <person name="Harrison R.J."/>
        </authorList>
    </citation>
    <scope>NUCLEOTIDE SEQUENCE</scope>
    <source>
        <strain evidence="1">P421</strain>
    </source>
</reference>
<dbReference type="Proteomes" id="UP000760860">
    <property type="component" value="Unassembled WGS sequence"/>
</dbReference>